<sequence length="383" mass="43610">MEPLKLGVIGGGINSAVGNTHFIASQMDNRWKIVAGCFSRNKNINEETAAFHQINNDHVYDNWIDLLENEKDCLDALCILTPTTEHYPVLMEAIRLGYPIICEKALVADTKQLEDIKNLLEEKNGFLAVTYNYTGYPMVRELRKMIADGELGDIQQVNIEMPQEGYLKIDKSGYPSTPQEWRLHDKTVPVISLDLGTHLHNMVYFLTQSNPIELICTERSLGNFDVIDDVKILAEYTNNLTVNMWYSKAAIGYRNGLRIRVFGTNASTEWYQMNPEELIINYNDGRRAILDRASLVSEASRTRYNRFKAGHPSGFIEAFANYYSDIADSLIAKIKGNKIKNDYVFGVECASEGLKMLEFANHSAVEKRWKRVNTNEKNSHFTV</sequence>
<comment type="caution">
    <text evidence="1">The sequence shown here is derived from an EMBL/GenBank/DDBJ whole genome shotgun (WGS) entry which is preliminary data.</text>
</comment>
<dbReference type="EMBL" id="JBBMEW010000009">
    <property type="protein sequence ID" value="MEQ2527499.1"/>
    <property type="molecule type" value="Genomic_DNA"/>
</dbReference>
<dbReference type="Proteomes" id="UP001439875">
    <property type="component" value="Unassembled WGS sequence"/>
</dbReference>
<gene>
    <name evidence="1" type="ORF">WMO40_12355</name>
</gene>
<keyword evidence="2" id="KW-1185">Reference proteome</keyword>
<organism evidence="1 2">
    <name type="scientific">Robertmurraya yapensis</name>
    <name type="common">ex Hitch et al 2024</name>
    <dbReference type="NCBI Taxonomy" id="3133160"/>
    <lineage>
        <taxon>Bacteria</taxon>
        <taxon>Bacillati</taxon>
        <taxon>Bacillota</taxon>
        <taxon>Bacilli</taxon>
        <taxon>Bacillales</taxon>
        <taxon>Bacillaceae</taxon>
        <taxon>Robertmurraya</taxon>
    </lineage>
</organism>
<reference evidence="1" key="1">
    <citation type="submission" date="2024-03" db="EMBL/GenBank/DDBJ databases">
        <title>Human intestinal bacterial collection.</title>
        <authorList>
            <person name="Pauvert C."/>
            <person name="Hitch T.C.A."/>
            <person name="Clavel T."/>
        </authorList>
    </citation>
    <scope>NUCLEOTIDE SEQUENCE</scope>
    <source>
        <strain evidence="1">CLA-AA-H227</strain>
    </source>
</reference>
<accession>A0ACC6SEL4</accession>
<protein>
    <submittedName>
        <fullName evidence="1">Gfo/Idh/MocA family oxidoreductase</fullName>
    </submittedName>
</protein>
<evidence type="ECO:0000313" key="1">
    <source>
        <dbReference type="EMBL" id="MEQ2527499.1"/>
    </source>
</evidence>
<evidence type="ECO:0000313" key="2">
    <source>
        <dbReference type="Proteomes" id="UP001439875"/>
    </source>
</evidence>
<proteinExistence type="predicted"/>
<name>A0ACC6SEL4_9BACI</name>